<dbReference type="SUPFAM" id="SSF52833">
    <property type="entry name" value="Thioredoxin-like"/>
    <property type="match status" value="1"/>
</dbReference>
<feature type="coiled-coil region" evidence="2">
    <location>
        <begin position="13"/>
        <end position="58"/>
    </location>
</feature>
<dbReference type="Pfam" id="PF00085">
    <property type="entry name" value="Thioredoxin"/>
    <property type="match status" value="1"/>
</dbReference>
<dbReference type="Gene3D" id="3.40.30.10">
    <property type="entry name" value="Glutaredoxin"/>
    <property type="match status" value="1"/>
</dbReference>
<dbReference type="AlphaFoldDB" id="A0A6L2PHS3"/>
<evidence type="ECO:0000256" key="1">
    <source>
        <dbReference type="ARBA" id="ARBA00026148"/>
    </source>
</evidence>
<comment type="caution">
    <text evidence="4">The sequence shown here is derived from an EMBL/GenBank/DDBJ whole genome shotgun (WGS) entry which is preliminary data.</text>
</comment>
<dbReference type="OrthoDB" id="10257948at2759"/>
<sequence>MASLKQTMEQSLLKVAQTVEQQLDAELEKLENLDSDDLEKLREQRLKEMKKQAQQQQEWRVWGHGEYTEIPEEKEFFEVTKKSKDVVCHFYKSDSPRCKIVDHHFKILCKSHLEARFCKIDVERCPFLTQRLGIKIIPTIALIKDCKTKDYIVGFTDLGNCDDFSTEMMEWRIAQAGVIKYSGDLLEPPVEGKRTKNFALGGAGKKQTIRGRAADSDEDDDF</sequence>
<organism evidence="4 5">
    <name type="scientific">Coptotermes formosanus</name>
    <name type="common">Formosan subterranean termite</name>
    <dbReference type="NCBI Taxonomy" id="36987"/>
    <lineage>
        <taxon>Eukaryota</taxon>
        <taxon>Metazoa</taxon>
        <taxon>Ecdysozoa</taxon>
        <taxon>Arthropoda</taxon>
        <taxon>Hexapoda</taxon>
        <taxon>Insecta</taxon>
        <taxon>Pterygota</taxon>
        <taxon>Neoptera</taxon>
        <taxon>Polyneoptera</taxon>
        <taxon>Dictyoptera</taxon>
        <taxon>Blattodea</taxon>
        <taxon>Blattoidea</taxon>
        <taxon>Termitoidae</taxon>
        <taxon>Rhinotermitidae</taxon>
        <taxon>Coptotermes</taxon>
    </lineage>
</organism>
<reference evidence="5" key="1">
    <citation type="submission" date="2020-01" db="EMBL/GenBank/DDBJ databases">
        <title>Draft genome sequence of the Termite Coptotermes fromosanus.</title>
        <authorList>
            <person name="Itakura S."/>
            <person name="Yosikawa Y."/>
            <person name="Umezawa K."/>
        </authorList>
    </citation>
    <scope>NUCLEOTIDE SEQUENCE [LARGE SCALE GENOMIC DNA]</scope>
</reference>
<dbReference type="InParanoid" id="A0A6L2PHS3"/>
<evidence type="ECO:0000259" key="3">
    <source>
        <dbReference type="Pfam" id="PF00085"/>
    </source>
</evidence>
<gene>
    <name evidence="4" type="ORF">Cfor_07977</name>
</gene>
<feature type="domain" description="Thioredoxin" evidence="3">
    <location>
        <begin position="73"/>
        <end position="156"/>
    </location>
</feature>
<keyword evidence="2" id="KW-0175">Coiled coil</keyword>
<dbReference type="InterPro" id="IPR013766">
    <property type="entry name" value="Thioredoxin_domain"/>
</dbReference>
<name>A0A6L2PHS3_COPFO</name>
<dbReference type="InterPro" id="IPR036249">
    <property type="entry name" value="Thioredoxin-like_sf"/>
</dbReference>
<evidence type="ECO:0000313" key="5">
    <source>
        <dbReference type="Proteomes" id="UP000502823"/>
    </source>
</evidence>
<protein>
    <recommendedName>
        <fullName evidence="1">Thioredoxin domain-containing protein 9</fullName>
    </recommendedName>
</protein>
<proteinExistence type="predicted"/>
<dbReference type="CDD" id="cd02989">
    <property type="entry name" value="Phd_like_TxnDC9"/>
    <property type="match status" value="1"/>
</dbReference>
<evidence type="ECO:0000256" key="2">
    <source>
        <dbReference type="SAM" id="Coils"/>
    </source>
</evidence>
<evidence type="ECO:0000313" key="4">
    <source>
        <dbReference type="EMBL" id="GFG30990.1"/>
    </source>
</evidence>
<dbReference type="Proteomes" id="UP000502823">
    <property type="component" value="Unassembled WGS sequence"/>
</dbReference>
<accession>A0A6L2PHS3</accession>
<dbReference type="FunCoup" id="A0A6L2PHS3">
    <property type="interactions" value="1969"/>
</dbReference>
<dbReference type="PANTHER" id="PTHR21148">
    <property type="entry name" value="THIOREDOXIN DOMAIN-CONTAINING PROTEIN 9"/>
    <property type="match status" value="1"/>
</dbReference>
<dbReference type="EMBL" id="BLKM01000273">
    <property type="protein sequence ID" value="GFG30990.1"/>
    <property type="molecule type" value="Genomic_DNA"/>
</dbReference>
<keyword evidence="5" id="KW-1185">Reference proteome</keyword>